<dbReference type="InterPro" id="IPR013632">
    <property type="entry name" value="Rad51_C"/>
</dbReference>
<dbReference type="GO" id="GO:0003697">
    <property type="term" value="F:single-stranded DNA binding"/>
    <property type="evidence" value="ECO:0007669"/>
    <property type="project" value="TreeGrafter"/>
</dbReference>
<dbReference type="InterPro" id="IPR051988">
    <property type="entry name" value="HRR_RAD51_Paralog"/>
</dbReference>
<evidence type="ECO:0000313" key="5">
    <source>
        <dbReference type="Proteomes" id="UP000494256"/>
    </source>
</evidence>
<dbReference type="Proteomes" id="UP000494256">
    <property type="component" value="Unassembled WGS sequence"/>
</dbReference>
<dbReference type="SUPFAM" id="SSF52540">
    <property type="entry name" value="P-loop containing nucleoside triphosphate hydrolases"/>
    <property type="match status" value="1"/>
</dbReference>
<feature type="domain" description="RecA family profile 1" evidence="3">
    <location>
        <begin position="78"/>
        <end position="247"/>
    </location>
</feature>
<comment type="subcellular location">
    <subcellularLocation>
        <location evidence="1">Nucleus</location>
    </subcellularLocation>
</comment>
<dbReference type="InterPro" id="IPR027417">
    <property type="entry name" value="P-loop_NTPase"/>
</dbReference>
<gene>
    <name evidence="4" type="ORF">APLA_LOCUS13795</name>
</gene>
<evidence type="ECO:0000313" key="4">
    <source>
        <dbReference type="EMBL" id="CAB3251881.1"/>
    </source>
</evidence>
<evidence type="ECO:0000256" key="1">
    <source>
        <dbReference type="ARBA" id="ARBA00004123"/>
    </source>
</evidence>
<dbReference type="GO" id="GO:0033063">
    <property type="term" value="C:Rad51B-Rad51C-Rad51D-XRCC2 complex"/>
    <property type="evidence" value="ECO:0007669"/>
    <property type="project" value="TreeGrafter"/>
</dbReference>
<dbReference type="PANTHER" id="PTHR46457">
    <property type="entry name" value="DNA REPAIR PROTEIN RAD51 HOMOLOG 4"/>
    <property type="match status" value="1"/>
</dbReference>
<protein>
    <recommendedName>
        <fullName evidence="3">RecA family profile 1 domain-containing protein</fullName>
    </recommendedName>
</protein>
<dbReference type="EMBL" id="CADEBD010000364">
    <property type="protein sequence ID" value="CAB3251881.1"/>
    <property type="molecule type" value="Genomic_DNA"/>
</dbReference>
<dbReference type="InterPro" id="IPR020588">
    <property type="entry name" value="RecA_ATP-bd"/>
</dbReference>
<sequence>MQKLKSQGIRHLSDGVLKILTQNRITTIYDFLEEDISKLSSLTRLNLPEILAIRSDIFEKYSAPLVNGTTLLTKVLINEKKIATGIKSLDAATCGGIPMGCITELCGLAESGKSQLSFQVAINCVKNTERTVLYVDTKGDFSAIRIQQILGSQNCSNKEMASIMYKIKVVYIWTMDELVELFRSIKNKTFVIENLALVIVDSLPCLMFQYLGDENKMGLSLLNTLVNYSRFVGNEFNIGIVYINIQTRWIDSDICEEEDNVQSSSALKEHSYVEKRNRCLGRYWEQIPALVLILEVLERVKETFSFTQIKVSVMCSNNVKCHKNECTINLSMCGIE</sequence>
<dbReference type="Pfam" id="PF08423">
    <property type="entry name" value="Rad51"/>
    <property type="match status" value="1"/>
</dbReference>
<dbReference type="GO" id="GO:0000724">
    <property type="term" value="P:double-strand break repair via homologous recombination"/>
    <property type="evidence" value="ECO:0007669"/>
    <property type="project" value="TreeGrafter"/>
</dbReference>
<dbReference type="GO" id="GO:0042148">
    <property type="term" value="P:DNA strand invasion"/>
    <property type="evidence" value="ECO:0007669"/>
    <property type="project" value="TreeGrafter"/>
</dbReference>
<evidence type="ECO:0000256" key="2">
    <source>
        <dbReference type="ARBA" id="ARBA00023242"/>
    </source>
</evidence>
<proteinExistence type="predicted"/>
<dbReference type="OrthoDB" id="1068353at2759"/>
<keyword evidence="2" id="KW-0539">Nucleus</keyword>
<dbReference type="AlphaFoldDB" id="A0A8S1B219"/>
<dbReference type="GO" id="GO:0000723">
    <property type="term" value="P:telomere maintenance"/>
    <property type="evidence" value="ECO:0007669"/>
    <property type="project" value="TreeGrafter"/>
</dbReference>
<dbReference type="GO" id="GO:0140664">
    <property type="term" value="F:ATP-dependent DNA damage sensor activity"/>
    <property type="evidence" value="ECO:0007669"/>
    <property type="project" value="InterPro"/>
</dbReference>
<dbReference type="PANTHER" id="PTHR46457:SF1">
    <property type="entry name" value="DNA REPAIR PROTEIN RAD51 HOMOLOG 4"/>
    <property type="match status" value="1"/>
</dbReference>
<dbReference type="Gene3D" id="3.40.50.300">
    <property type="entry name" value="P-loop containing nucleotide triphosphate hydrolases"/>
    <property type="match status" value="1"/>
</dbReference>
<comment type="caution">
    <text evidence="4">The sequence shown here is derived from an EMBL/GenBank/DDBJ whole genome shotgun (WGS) entry which is preliminary data.</text>
</comment>
<organism evidence="4 5">
    <name type="scientific">Arctia plantaginis</name>
    <name type="common">Wood tiger moth</name>
    <name type="synonym">Phalaena plantaginis</name>
    <dbReference type="NCBI Taxonomy" id="874455"/>
    <lineage>
        <taxon>Eukaryota</taxon>
        <taxon>Metazoa</taxon>
        <taxon>Ecdysozoa</taxon>
        <taxon>Arthropoda</taxon>
        <taxon>Hexapoda</taxon>
        <taxon>Insecta</taxon>
        <taxon>Pterygota</taxon>
        <taxon>Neoptera</taxon>
        <taxon>Endopterygota</taxon>
        <taxon>Lepidoptera</taxon>
        <taxon>Glossata</taxon>
        <taxon>Ditrysia</taxon>
        <taxon>Noctuoidea</taxon>
        <taxon>Erebidae</taxon>
        <taxon>Arctiinae</taxon>
        <taxon>Arctia</taxon>
    </lineage>
</organism>
<dbReference type="GO" id="GO:0000400">
    <property type="term" value="F:four-way junction DNA binding"/>
    <property type="evidence" value="ECO:0007669"/>
    <property type="project" value="TreeGrafter"/>
</dbReference>
<evidence type="ECO:0000259" key="3">
    <source>
        <dbReference type="PROSITE" id="PS50162"/>
    </source>
</evidence>
<dbReference type="GO" id="GO:0005657">
    <property type="term" value="C:replication fork"/>
    <property type="evidence" value="ECO:0007669"/>
    <property type="project" value="TreeGrafter"/>
</dbReference>
<dbReference type="GO" id="GO:0005815">
    <property type="term" value="C:microtubule organizing center"/>
    <property type="evidence" value="ECO:0007669"/>
    <property type="project" value="TreeGrafter"/>
</dbReference>
<dbReference type="GO" id="GO:0005524">
    <property type="term" value="F:ATP binding"/>
    <property type="evidence" value="ECO:0007669"/>
    <property type="project" value="InterPro"/>
</dbReference>
<dbReference type="GO" id="GO:0007131">
    <property type="term" value="P:reciprocal meiotic recombination"/>
    <property type="evidence" value="ECO:0007669"/>
    <property type="project" value="TreeGrafter"/>
</dbReference>
<reference evidence="4 5" key="1">
    <citation type="submission" date="2020-04" db="EMBL/GenBank/DDBJ databases">
        <authorList>
            <person name="Wallbank WR R."/>
            <person name="Pardo Diaz C."/>
            <person name="Kozak K."/>
            <person name="Martin S."/>
            <person name="Jiggins C."/>
            <person name="Moest M."/>
            <person name="Warren A I."/>
            <person name="Byers J.R.P. K."/>
            <person name="Montejo-Kovacevich G."/>
            <person name="Yen C E."/>
        </authorList>
    </citation>
    <scope>NUCLEOTIDE SEQUENCE [LARGE SCALE GENOMIC DNA]</scope>
</reference>
<dbReference type="PROSITE" id="PS50162">
    <property type="entry name" value="RECA_2"/>
    <property type="match status" value="1"/>
</dbReference>
<name>A0A8S1B219_ARCPL</name>
<accession>A0A8S1B219</accession>